<feature type="repeat" description="TPR" evidence="1">
    <location>
        <begin position="223"/>
        <end position="256"/>
    </location>
</feature>
<reference evidence="3" key="1">
    <citation type="submission" date="2018-04" db="EMBL/GenBank/DDBJ databases">
        <authorList>
            <person name="Cornet L."/>
        </authorList>
    </citation>
    <scope>NUCLEOTIDE SEQUENCE [LARGE SCALE GENOMIC DNA]</scope>
</reference>
<dbReference type="Gene3D" id="1.25.40.10">
    <property type="entry name" value="Tetratricopeptide repeat domain"/>
    <property type="match status" value="2"/>
</dbReference>
<keyword evidence="1" id="KW-0802">TPR repeat</keyword>
<dbReference type="Pfam" id="PF13181">
    <property type="entry name" value="TPR_8"/>
    <property type="match status" value="1"/>
</dbReference>
<dbReference type="InterPro" id="IPR011990">
    <property type="entry name" value="TPR-like_helical_dom_sf"/>
</dbReference>
<proteinExistence type="predicted"/>
<dbReference type="Pfam" id="PF13424">
    <property type="entry name" value="TPR_12"/>
    <property type="match status" value="1"/>
</dbReference>
<organism evidence="2 3">
    <name type="scientific">Leptolyngbya foveolarum</name>
    <dbReference type="NCBI Taxonomy" id="47253"/>
    <lineage>
        <taxon>Bacteria</taxon>
        <taxon>Bacillati</taxon>
        <taxon>Cyanobacteriota</taxon>
        <taxon>Cyanophyceae</taxon>
        <taxon>Leptolyngbyales</taxon>
        <taxon>Leptolyngbyaceae</taxon>
        <taxon>Leptolyngbya group</taxon>
        <taxon>Leptolyngbya</taxon>
    </lineage>
</organism>
<evidence type="ECO:0000313" key="2">
    <source>
        <dbReference type="EMBL" id="PZO10740.1"/>
    </source>
</evidence>
<dbReference type="PROSITE" id="PS50005">
    <property type="entry name" value="TPR"/>
    <property type="match status" value="1"/>
</dbReference>
<name>A0A2W4TVK4_9CYAN</name>
<evidence type="ECO:0000313" key="3">
    <source>
        <dbReference type="Proteomes" id="UP000249354"/>
    </source>
</evidence>
<protein>
    <recommendedName>
        <fullName evidence="4">MalT-like TPR region domain-containing protein</fullName>
    </recommendedName>
</protein>
<evidence type="ECO:0008006" key="4">
    <source>
        <dbReference type="Google" id="ProtNLM"/>
    </source>
</evidence>
<accession>A0A2W4TVK4</accession>
<dbReference type="InterPro" id="IPR019734">
    <property type="entry name" value="TPR_rpt"/>
</dbReference>
<dbReference type="PROSITE" id="PS50293">
    <property type="entry name" value="TPR_REGION"/>
    <property type="match status" value="1"/>
</dbReference>
<evidence type="ECO:0000256" key="1">
    <source>
        <dbReference type="PROSITE-ProRule" id="PRU00339"/>
    </source>
</evidence>
<gene>
    <name evidence="2" type="ORF">DCF25_20255</name>
</gene>
<dbReference type="AlphaFoldDB" id="A0A2W4TVK4"/>
<dbReference type="Proteomes" id="UP000249354">
    <property type="component" value="Unassembled WGS sequence"/>
</dbReference>
<comment type="caution">
    <text evidence="2">The sequence shown here is derived from an EMBL/GenBank/DDBJ whole genome shotgun (WGS) entry which is preliminary data.</text>
</comment>
<sequence length="449" mass="49369">MQLTHLKKPIFKWQVSGVLLLSLLSGFALLATPVGQRLIAGPKPLYAYPFSLSLKSDNQQTVESAISFYQGRVQQRPEDGLDRAALAGAYLKMARVTGAANWYLLAEQEARQSLANLPFDNDGAVMVLAEVAQAKHEFAEAIRLANQVSGANSLTVVVTSKLAMGQLAEAETAADAMVDFVPALGSLSFRGLVRMARGNRAGALSDFQQAIAAEEPGEQRGSAQVRTFLGRLYAEQGKSEQAEKLYREALEIVPDYPLALQHLAQLETRQGHYRAARRQYSRLGRWATLQGVALQGMARVKGLQGRSAESEWQSAEAVLRSQIDQNALGHRRDLAHLLLERGQDQDVSEAITLMQTEVQNRRDAETLDLLAWALLRGGRQQEARIAIREALDQGVQDAGIFYRAADIETALNNSAKAKEYIRLAQAIDPTFDQQTRQRLGLVTPLVTPQ</sequence>
<dbReference type="SUPFAM" id="SSF48452">
    <property type="entry name" value="TPR-like"/>
    <property type="match status" value="1"/>
</dbReference>
<dbReference type="EMBL" id="QBMC01000208">
    <property type="protein sequence ID" value="PZO10740.1"/>
    <property type="molecule type" value="Genomic_DNA"/>
</dbReference>
<reference evidence="2 3" key="2">
    <citation type="submission" date="2018-06" db="EMBL/GenBank/DDBJ databases">
        <title>Metagenomic assembly of (sub)arctic Cyanobacteria and their associated microbiome from non-axenic cultures.</title>
        <authorList>
            <person name="Baurain D."/>
        </authorList>
    </citation>
    <scope>NUCLEOTIDE SEQUENCE [LARGE SCALE GENOMIC DNA]</scope>
    <source>
        <strain evidence="2">ULC129bin1</strain>
    </source>
</reference>
<dbReference type="SMART" id="SM00028">
    <property type="entry name" value="TPR"/>
    <property type="match status" value="4"/>
</dbReference>